<gene>
    <name evidence="1" type="ORF">A2663_02495</name>
</gene>
<sequence>MIADPKAVKAAAGEIESQVKKMCQAVPASLQDIFNRGVVLQLLYNSQAQIKIFHKNRLKNRQEAEVWLANYLAAPLKAWRPFGVEFSRHHWHGDMFIVILKKK</sequence>
<proteinExistence type="predicted"/>
<comment type="caution">
    <text evidence="1">The sequence shown here is derived from an EMBL/GenBank/DDBJ whole genome shotgun (WGS) entry which is preliminary data.</text>
</comment>
<evidence type="ECO:0000313" key="1">
    <source>
        <dbReference type="EMBL" id="OGY49611.1"/>
    </source>
</evidence>
<reference evidence="1 2" key="1">
    <citation type="journal article" date="2016" name="Nat. Commun.">
        <title>Thousands of microbial genomes shed light on interconnected biogeochemical processes in an aquifer system.</title>
        <authorList>
            <person name="Anantharaman K."/>
            <person name="Brown C.T."/>
            <person name="Hug L.A."/>
            <person name="Sharon I."/>
            <person name="Castelle C.J."/>
            <person name="Probst A.J."/>
            <person name="Thomas B.C."/>
            <person name="Singh A."/>
            <person name="Wilkins M.J."/>
            <person name="Karaoz U."/>
            <person name="Brodie E.L."/>
            <person name="Williams K.H."/>
            <person name="Hubbard S.S."/>
            <person name="Banfield J.F."/>
        </authorList>
    </citation>
    <scope>NUCLEOTIDE SEQUENCE [LARGE SCALE GENOMIC DNA]</scope>
</reference>
<dbReference type="AlphaFoldDB" id="A0A1G1YBI5"/>
<accession>A0A1G1YBI5</accession>
<name>A0A1G1YBI5_9BACT</name>
<dbReference type="EMBL" id="MHIF01000002">
    <property type="protein sequence ID" value="OGY49611.1"/>
    <property type="molecule type" value="Genomic_DNA"/>
</dbReference>
<protein>
    <submittedName>
        <fullName evidence="1">Uncharacterized protein</fullName>
    </submittedName>
</protein>
<evidence type="ECO:0000313" key="2">
    <source>
        <dbReference type="Proteomes" id="UP000178432"/>
    </source>
</evidence>
<organism evidence="1 2">
    <name type="scientific">Candidatus Buchananbacteria bacterium RIFCSPHIGHO2_01_FULL_46_12</name>
    <dbReference type="NCBI Taxonomy" id="1797536"/>
    <lineage>
        <taxon>Bacteria</taxon>
        <taxon>Candidatus Buchananiibacteriota</taxon>
    </lineage>
</organism>
<dbReference type="Proteomes" id="UP000178432">
    <property type="component" value="Unassembled WGS sequence"/>
</dbReference>